<dbReference type="Proteomes" id="UP000639338">
    <property type="component" value="Unassembled WGS sequence"/>
</dbReference>
<dbReference type="GO" id="GO:0016082">
    <property type="term" value="P:synaptic vesicle priming"/>
    <property type="evidence" value="ECO:0007669"/>
    <property type="project" value="TreeGrafter"/>
</dbReference>
<evidence type="ECO:0000259" key="11">
    <source>
        <dbReference type="PROSITE" id="PS50240"/>
    </source>
</evidence>
<evidence type="ECO:0000259" key="12">
    <source>
        <dbReference type="PROSITE" id="PS51258"/>
    </source>
</evidence>
<dbReference type="CDD" id="cd20859">
    <property type="entry name" value="C1_Munc13-2-like"/>
    <property type="match status" value="1"/>
</dbReference>
<dbReference type="GO" id="GO:0005543">
    <property type="term" value="F:phospholipid binding"/>
    <property type="evidence" value="ECO:0007669"/>
    <property type="project" value="InterPro"/>
</dbReference>
<evidence type="ECO:0000256" key="2">
    <source>
        <dbReference type="ARBA" id="ARBA00022737"/>
    </source>
</evidence>
<dbReference type="GO" id="GO:0030672">
    <property type="term" value="C:synaptic vesicle membrane"/>
    <property type="evidence" value="ECO:0007669"/>
    <property type="project" value="TreeGrafter"/>
</dbReference>
<evidence type="ECO:0000259" key="9">
    <source>
        <dbReference type="PROSITE" id="PS50004"/>
    </source>
</evidence>
<keyword evidence="8" id="KW-0732">Signal</keyword>
<dbReference type="InterPro" id="IPR037302">
    <property type="entry name" value="Unc-13_C2B"/>
</dbReference>
<dbReference type="GO" id="GO:0035249">
    <property type="term" value="P:synaptic transmission, glutamatergic"/>
    <property type="evidence" value="ECO:0007669"/>
    <property type="project" value="TreeGrafter"/>
</dbReference>
<dbReference type="FunFam" id="2.60.40.150:FF:000014">
    <property type="entry name" value="protein unc-13 homolog B"/>
    <property type="match status" value="1"/>
</dbReference>
<keyword evidence="1" id="KW-0479">Metal-binding</keyword>
<dbReference type="SUPFAM" id="SSF50494">
    <property type="entry name" value="Trypsin-like serine proteases"/>
    <property type="match status" value="1"/>
</dbReference>
<dbReference type="PROSITE" id="PS51258">
    <property type="entry name" value="MHD1"/>
    <property type="match status" value="1"/>
</dbReference>
<dbReference type="PROSITE" id="PS50240">
    <property type="entry name" value="TRYPSIN_DOM"/>
    <property type="match status" value="1"/>
</dbReference>
<dbReference type="PROSITE" id="PS50004">
    <property type="entry name" value="C2"/>
    <property type="match status" value="3"/>
</dbReference>
<dbReference type="FunFam" id="1.10.357.50:FF:000001">
    <property type="entry name" value="Protein unc-13 homolog B"/>
    <property type="match status" value="1"/>
</dbReference>
<proteinExistence type="predicted"/>
<dbReference type="InterPro" id="IPR035892">
    <property type="entry name" value="C2_domain_sf"/>
</dbReference>
<dbReference type="InterPro" id="IPR027080">
    <property type="entry name" value="Unc-13"/>
</dbReference>
<accession>A0A834XV44</accession>
<dbReference type="OrthoDB" id="10053234at2759"/>
<evidence type="ECO:0000256" key="6">
    <source>
        <dbReference type="SAM" id="Coils"/>
    </source>
</evidence>
<dbReference type="SMART" id="SM00109">
    <property type="entry name" value="C1"/>
    <property type="match status" value="1"/>
</dbReference>
<protein>
    <recommendedName>
        <fullName evidence="16">C2 domain-containing protein</fullName>
    </recommendedName>
</protein>
<dbReference type="SMART" id="SM00020">
    <property type="entry name" value="Tryp_SPc"/>
    <property type="match status" value="1"/>
</dbReference>
<dbReference type="Gene3D" id="1.20.58.1100">
    <property type="match status" value="1"/>
</dbReference>
<keyword evidence="15" id="KW-1185">Reference proteome</keyword>
<dbReference type="Gene3D" id="2.60.40.150">
    <property type="entry name" value="C2 domain"/>
    <property type="match status" value="3"/>
</dbReference>
<dbReference type="GO" id="GO:0061789">
    <property type="term" value="P:dense core granule priming"/>
    <property type="evidence" value="ECO:0007669"/>
    <property type="project" value="TreeGrafter"/>
</dbReference>
<dbReference type="CDD" id="cd08395">
    <property type="entry name" value="C2C_Munc13"/>
    <property type="match status" value="1"/>
</dbReference>
<evidence type="ECO:0000256" key="7">
    <source>
        <dbReference type="SAM" id="MobiDB-lite"/>
    </source>
</evidence>
<dbReference type="EMBL" id="JACMRX010000004">
    <property type="protein sequence ID" value="KAF7991779.1"/>
    <property type="molecule type" value="Genomic_DNA"/>
</dbReference>
<dbReference type="GO" id="GO:0005509">
    <property type="term" value="F:calcium ion binding"/>
    <property type="evidence" value="ECO:0007669"/>
    <property type="project" value="InterPro"/>
</dbReference>
<feature type="compositionally biased region" description="Basic and acidic residues" evidence="7">
    <location>
        <begin position="2144"/>
        <end position="2157"/>
    </location>
</feature>
<dbReference type="InterPro" id="IPR010439">
    <property type="entry name" value="MUN_dom"/>
</dbReference>
<dbReference type="GO" id="GO:0005516">
    <property type="term" value="F:calmodulin binding"/>
    <property type="evidence" value="ECO:0007669"/>
    <property type="project" value="TreeGrafter"/>
</dbReference>
<dbReference type="InterPro" id="IPR000008">
    <property type="entry name" value="C2_dom"/>
</dbReference>
<feature type="domain" description="Phorbol-ester/DAG-type" evidence="10">
    <location>
        <begin position="3408"/>
        <end position="3458"/>
    </location>
</feature>
<feature type="chain" id="PRO_5032986165" description="C2 domain-containing protein" evidence="8">
    <location>
        <begin position="22"/>
        <end position="4602"/>
    </location>
</feature>
<dbReference type="InterPro" id="IPR002219">
    <property type="entry name" value="PKC_DAG/PE"/>
</dbReference>
<keyword evidence="5" id="KW-0106">Calcium</keyword>
<feature type="region of interest" description="Disordered" evidence="7">
    <location>
        <begin position="2813"/>
        <end position="2943"/>
    </location>
</feature>
<dbReference type="SUPFAM" id="SSF52540">
    <property type="entry name" value="P-loop containing nucleoside triphosphate hydrolases"/>
    <property type="match status" value="1"/>
</dbReference>
<dbReference type="SMART" id="SM00239">
    <property type="entry name" value="C2"/>
    <property type="match status" value="3"/>
</dbReference>
<dbReference type="GO" id="GO:0043195">
    <property type="term" value="C:terminal bouton"/>
    <property type="evidence" value="ECO:0007669"/>
    <property type="project" value="TreeGrafter"/>
</dbReference>
<dbReference type="GO" id="GO:0006508">
    <property type="term" value="P:proteolysis"/>
    <property type="evidence" value="ECO:0007669"/>
    <property type="project" value="InterPro"/>
</dbReference>
<sequence>MIKKHIFLLLIILISATVCNGKKSSKLVGGTPVDIESYPFQVSLQQSSHHICSGSVFMGNLKILSGTEDRYNAQGFGQIHDVSLIIHHPDYDQQNFYNNDIALLKLEAPIIYSQTRKRIAISRSFYRGIRPVHMTSWGDGFFLLSSPVRYLSKADMVVEQHLKCNSIFGGFISKLYSSQSCASLKNKRQMITWGDGGSPLTLDEEIIGIVSVHGPKIPHALSDAELLAKKFEETFDSIVDEYEYKKEQVNFQRKNNGFIQKNYYRKRRSINDTDISICRDKNEVRSFLKHLDEGEKLIKYANDPNIILVLGNTGAGKSTFVRYLAGNNLNLFSVEVMDGNESTGDFIIQDTGNKIGQSSINSHKELPELVIDSKTNTSIYDCPGFSDTRDEQHDIAGTYYIKKIINRAKAIKFIFIVNYSSLQKGQDKTEFMKLASHAINMIKNINKFENSIAIVATKVDDREADNEIIANIRSFLTEVKNTLSNKTDKTLEDEKIMQFVDILLTNGSNNNDHSRISFMRKPTFWGVDLLLQLRETLLGGWNGGSFITIKSYQEHKTSLENLLHKNIKFIEYNKEDDFGYTISADSQNCIHYLIQEIYNSISFSIKEVANKVQIYYDILVQSMQDKINLFLNSTAVVNTDSSEPSLFLSSLDTGYNIIFNLIEEIKSITTAEELSNKIASRIKSLDGNIIVNISEIVNQAQYLDLLGNFNSENFKSFDSQTWISPFQSIMRNLEQSKRYINRTATNIGNKLVVKGNYVKLSDIQRHDCQTPLKSIEIYALKKVFIDVDLNETGKNLQLIIIAPTWDVQRPHTIILDGNPGKAHNPAKANDGTTIVANGDHGKPGLPGDSGGNFLGIRAKFIYGQYFIVTANGGKGGPGQTGGDGAKGPDGISPPKPNDIKHAQLLCENIDAKSFTCGEYTSESTNGYFKASTETGQITLYGSNGGLGGSGGDGGKGGSGGKPGNIILISLSDYDIRPRTFGFTGREGNDGDGGNIGMTGADGSDLTVIRTTYFATRGQSSYFDEQKKTVPSARTRSRIDNREGIRGLNTKGRKESEEADEFINPSYSINNYKSYLRENLSGSVQETELRDFLNRLENSPLNRDHTVSISDLYNEFGFTNELYILESQFLKLQEKISFLPFYESLFKRVNQYKEQIKNDTKFIESQKVTDYLLAAILSKIYCIKNNLSTYLVIDIDKYFQSVKGKMEEYKNVRKQVEIDIYNKRYQNTINTQIKEAINLIENDILPEMDKIIEETNNNIHSLVNETVSLQEKGKEEKLNLIDKMSQLQGQFVQEALLSFLKISSVALAFAGPIGAVAGASIGIAVTGYETFRPNNINTPTQVSNTLPLGVSQSFTRISDLIKVDQKKFEEQLNKAQILLDEISSTDLTGDIEKFRGKIKEKKDELKKISPENLKDDPSLVIKITELKNKISELTKKEIELVKKQIANNDPAEIKRKITENQKNIDDEKAKGRTKDPLSVDRLNELEKEKKELKTKHLESFNEEKPKYNSKTERYLKALTHIQTGVSVGNAVQDAYSKIKTHSSKVSEFDKNIKQATEKVEKLEKYKTGIYEMIILMIEMIKNSYTDVQKNSRNKSHMSLDVIKWKIQSTFRDVQTHIREMTQGFQTQVGLTRCIEKFEYGVLAVIQMYDRIQDAYEKEQLGRYIANIHSGVPITNNEALNREVNNLDLVTRSNLVLYEYSQAMDAFKQYIFPFANLYLNQFDSNATPNNLSDLVDKASREMNTLINEKDKRLSLIDSSNEADSYIKVVFRKKPAGAGELVVWDHDKYHKEISSLLKGEEITINADITKAGLAYNAVKFNEIGIQFGLPNNDSLEKKMHQYLQHFTIEMTHLGNSYYKCDDKFYIITHSQQKIKHDALLQNGIYENFNEVHSKIVENPPLLSPYTMWKLKLSNKTETAFENLSEFVDQPIDMALIGKVKKASFVGVQAQQFNTYVTLKLQNVKSTTVTVKGANPCWEQDFLFETNDVNTGLLVEVWSKGMLWDRALGYHYIPLPGISYANEDDNGVWASLDSELEMRGGEVVGTKSPTGHSLLISCRFEQPFDPENTEGADLQRKLEMLNSTMDQEARAEQARRQILYNIGHSGYSEDSDYTSDLNYPVGGQGANSSASQFRSAANQLATPQRSLETSRENSYERDDHQIPATVGGRLAAGSYNYGGRGHSPRYNEPYPGEGPPQRYTTQQTESSEPLFYNSRPRHYKEYRRRKHTWDYEDSQDGWYSEGYDYQGVRVDDSRIYSDTEYYPKTATSSSKRKGKRPSLERQTTLYDEHMQYGGTDTYGINNGLINKMSAIYPDSQTDIRHNDYYDNITGYMYNDDRYGQDDEDRQWDSGGKWYRNTNTYNENNKNRKTLPQRPASSIGIHRPDYKPTVTRQRSYESEELDYSVQTTRRRKLQPQQRSFSRQDIVGKKLPPTPIKPSNIILNRKPLSLPATPGRQLPHKRVPSIEETYYKQDYNEDYNYAYSSSQDNLQDGYTDNIYHDSGIIDNKTLINQSLYTNGNDVLYSNTVHVQNNQFVPDYTDNIDDDYELSKKVNNTFTTSDNYSDNNYHDNYIDNIQPSLPMTTISTTIATTTTASSSSSKNQLIYTETYQENTYPNINDKIIDEFDNSHGMIVDDNYDNIDTYNDDFTKRELTYQNSFGDSFKQDSFCDSYKQDSYPDSYTDSYKDDSYQDTYKKDNNQLQYDDDNFKNIPVTSSSCSVLNYDKTISTSVYNDHQQQQQQHEQYSSSSINHQYDNNYSVTTSTYEQQQIINKDDQNYSDNYNQSIQMTNEPYDNCKNIPISQEYQIDYQQISSTYNKDETMTDNNYNNIYDDNYHHDYNDDNYEDAYQDSYQNSFDDNYKNNDVNNTTIDNIERRNSEVPELSITTPRGKTQTNGYKNNESEYYYDDDDDNNNTTTIMPTSRRKKLSKRGTSPLLQQNTDSLESRDDDLKDSFETARGFSEYSTAGESSPITHDTPSLKNTMTQQTNSIFNDINQKITSTINSFISTTTTTTITTSAVTATTTTTTAMIHTGGGVTMTNGKRAALTRTDSYVDDNNDDDYINIIKNEIKRKDSQLSHNSQISHHSQQSNHSQKPKLSRGDSYMTDNYDNEQSYDNNRRDSYQQINNTTSRRDSYGSTIDTQDSFKQSSLNRTDSYQKRELTRNSSIYGQNYTTPQPISRAESYQRGYFNDQDSIDETEIVLSNAINGEYKMRDETLERYERGEEALARGSRENSLVEPYKGSSSPPLSRSGSPRGSITKQTSLDESVQMDTPPRSPPEPPPDEELMELVGAQPVPTQLKERPDLTPKQRWHWAYNKIIMQLNNGSGAGGESGGRANGRAGDNTFYSNIDSMPDIRPRRKSIPLVSELTMAAKRNAAGLTSAVPRATLNDEELKTHVYKKTLQAMIYPISSTTPHNFVTWTATSPTYCYECEGLLWGIARQGVRCMECGVKCHEKCKDLLNADCLQRAAEKSTKHGAEDKANSIITAMKERMKQREREKPEIFELIRSVFGVDDKAHNQQMETIKQSVLDGTSKWSAKIAITVICAQGLIAKDKSGTSDPYVTVQVGKVKKRTRTMPQDLNPVWHEKFYFECHNSSDRIKVRVWDEDNDLKSKLRQKLTRESDDFLGQTIIEVRTLSGEMDVWYNLEKRTDKSAVSGAIRLHISVEIKGEEKVAPYHVQYTCLHENLFHSLCENNGGMVSLPQTNSDDSWRIYFDPPGEELVDEFAMRYGIESIYQAMTHFHCLSTKYLCPGVPAIMSTLLANINAYYAHTTASAAVSACDRFAASNFGKEKFVKLLDQLHNSLRIDLSMYRNNFPASSQEKLMDLKSTVDLLTSITFFRMKVQELSSPPRASAVVKDCVKACLRSTYQFLFENCHDLYNREFQVDPSEAKLDPEDHGPRQDSLDFWNRLITLIVSVIDEDRNSYAPVLNQFPQELNIGQLSAATMWSFFAVDMKYALEEHEQHRLCKSSTYMNLHFKVKWLYSTYVKDVPPYKDAVPEYPAWFEPFVMQWLNENDDVSLEYLHGAFNKDQKDGFQKSSEHALFSVSVVDVFTQLTQCFDVVSKLECPDPEIWKRYMKRFAKTIGKVLITYSDIVKREFPNHMKEERIACILMNNIQQLRVQLEKMFESMGGSALEEDAANILKELQQQLNSALDDLAMLFADSLEPRITVSVRELGDLLLAIKGGGQVSLTQPAQRNAVAAEADDVLRPLMDLLDGSLSLYAESCEKTVLKRLLKELWKIVMRILEKTVVLPPMTDKSMMFKNLTDNAKNLAANAKIEDMSRIFKNHMAGKPDVKNALSGVMEMEKNLSPKQCAVLDVALDVIKQYFHAGGNGLKKTFLEKSAELQSLRYALSLYTQTTDTLIKTFVTTQTDQMPLNDMTTLRQRQRSMSSERPDDGEGAEGMEGLEEPLRQRKPPLRRESRQDTSDNGSIGELSVQVDLFTHPGTGDQKVTIKVVAANDLKWPLATGMFRPFVEINLIGPHLADKKRKHATKSKSNTWSPKFNETFHFIIGNEQQLLDFFELHICVRDYCFARDDRLVGVAVLQLKDIAEEGSCACWLSLGKRIQMNETGWTILRILSQRNNDEVAKEFVKLKSDIRQENPLPNPT</sequence>
<dbReference type="PROSITE" id="PS50081">
    <property type="entry name" value="ZF_DAG_PE_2"/>
    <property type="match status" value="1"/>
</dbReference>
<evidence type="ECO:0000259" key="10">
    <source>
        <dbReference type="PROSITE" id="PS50081"/>
    </source>
</evidence>
<feature type="domain" description="MHD1" evidence="12">
    <location>
        <begin position="3946"/>
        <end position="4089"/>
    </location>
</feature>
<evidence type="ECO:0000256" key="8">
    <source>
        <dbReference type="SAM" id="SignalP"/>
    </source>
</evidence>
<feature type="compositionally biased region" description="Polar residues" evidence="7">
    <location>
        <begin position="3252"/>
        <end position="3264"/>
    </location>
</feature>
<dbReference type="Pfam" id="PF00130">
    <property type="entry name" value="C1_1"/>
    <property type="match status" value="1"/>
</dbReference>
<comment type="caution">
    <text evidence="14">The sequence shown here is derived from an EMBL/GenBank/DDBJ whole genome shotgun (WGS) entry which is preliminary data.</text>
</comment>
<reference evidence="14 15" key="1">
    <citation type="submission" date="2020-08" db="EMBL/GenBank/DDBJ databases">
        <title>Aphidius gifuensis genome sequencing and assembly.</title>
        <authorList>
            <person name="Du Z."/>
        </authorList>
    </citation>
    <scope>NUCLEOTIDE SEQUENCE [LARGE SCALE GENOMIC DNA]</scope>
    <source>
        <strain evidence="14">YNYX2018</strain>
        <tissue evidence="14">Adults</tissue>
    </source>
</reference>
<feature type="signal peptide" evidence="8">
    <location>
        <begin position="1"/>
        <end position="21"/>
    </location>
</feature>
<feature type="region of interest" description="Disordered" evidence="7">
    <location>
        <begin position="2354"/>
        <end position="2395"/>
    </location>
</feature>
<dbReference type="GO" id="GO:0019992">
    <property type="term" value="F:diacylglycerol binding"/>
    <property type="evidence" value="ECO:0007669"/>
    <property type="project" value="InterPro"/>
</dbReference>
<feature type="domain" description="MHD2" evidence="13">
    <location>
        <begin position="4199"/>
        <end position="4361"/>
    </location>
</feature>
<feature type="region of interest" description="Disordered" evidence="7">
    <location>
        <begin position="3066"/>
        <end position="3170"/>
    </location>
</feature>
<keyword evidence="4" id="KW-0862">Zinc</keyword>
<dbReference type="FunFam" id="3.30.60.20:FF:000001">
    <property type="entry name" value="Protein unc-13 homolog B"/>
    <property type="match status" value="1"/>
</dbReference>
<dbReference type="PANTHER" id="PTHR10480:SF12">
    <property type="entry name" value="UNC-13, ISOFORM E"/>
    <property type="match status" value="1"/>
</dbReference>
<dbReference type="GO" id="GO:0099525">
    <property type="term" value="P:presynaptic dense core vesicle exocytosis"/>
    <property type="evidence" value="ECO:0007669"/>
    <property type="project" value="TreeGrafter"/>
</dbReference>
<dbReference type="InterPro" id="IPR009003">
    <property type="entry name" value="Peptidase_S1_PA"/>
</dbReference>
<dbReference type="Gene3D" id="2.40.10.10">
    <property type="entry name" value="Trypsin-like serine proteases"/>
    <property type="match status" value="1"/>
</dbReference>
<feature type="region of interest" description="Disordered" evidence="7">
    <location>
        <begin position="4370"/>
        <end position="4425"/>
    </location>
</feature>
<name>A0A834XV44_APHGI</name>
<dbReference type="PRINTS" id="PR00360">
    <property type="entry name" value="C2DOMAIN"/>
</dbReference>
<dbReference type="SMART" id="SM01145">
    <property type="entry name" value="DUF1041"/>
    <property type="match status" value="1"/>
</dbReference>
<evidence type="ECO:0000313" key="14">
    <source>
        <dbReference type="EMBL" id="KAF7991779.1"/>
    </source>
</evidence>
<dbReference type="GO" id="GO:0008270">
    <property type="term" value="F:zinc ion binding"/>
    <property type="evidence" value="ECO:0007669"/>
    <property type="project" value="UniProtKB-KW"/>
</dbReference>
<feature type="compositionally biased region" description="Polar residues" evidence="7">
    <location>
        <begin position="2924"/>
        <end position="2936"/>
    </location>
</feature>
<dbReference type="GO" id="GO:0031594">
    <property type="term" value="C:neuromuscular junction"/>
    <property type="evidence" value="ECO:0007669"/>
    <property type="project" value="TreeGrafter"/>
</dbReference>
<feature type="domain" description="C2" evidence="9">
    <location>
        <begin position="4425"/>
        <end position="4554"/>
    </location>
</feature>
<keyword evidence="2" id="KW-0677">Repeat</keyword>
<dbReference type="InterPro" id="IPR046349">
    <property type="entry name" value="C1-like_sf"/>
</dbReference>
<evidence type="ECO:0008006" key="16">
    <source>
        <dbReference type="Google" id="ProtNLM"/>
    </source>
</evidence>
<dbReference type="CDD" id="cd00882">
    <property type="entry name" value="Ras_like_GTPase"/>
    <property type="match status" value="1"/>
</dbReference>
<feature type="region of interest" description="Disordered" evidence="7">
    <location>
        <begin position="2103"/>
        <end position="2204"/>
    </location>
</feature>
<feature type="compositionally biased region" description="Polar residues" evidence="7">
    <location>
        <begin position="3157"/>
        <end position="3170"/>
    </location>
</feature>
<feature type="compositionally biased region" description="Low complexity" evidence="7">
    <location>
        <begin position="3070"/>
        <end position="3086"/>
    </location>
</feature>
<feature type="region of interest" description="Disordered" evidence="7">
    <location>
        <begin position="2727"/>
        <end position="2749"/>
    </location>
</feature>
<dbReference type="InterPro" id="IPR027417">
    <property type="entry name" value="P-loop_NTPase"/>
</dbReference>
<dbReference type="Gene3D" id="3.40.50.300">
    <property type="entry name" value="P-loop containing nucleotide triphosphate hydrolases"/>
    <property type="match status" value="1"/>
</dbReference>
<dbReference type="SUPFAM" id="SSF49562">
    <property type="entry name" value="C2 domain (Calcium/lipid-binding domain, CaLB)"/>
    <property type="match status" value="3"/>
</dbReference>
<feature type="compositionally biased region" description="Polar residues" evidence="7">
    <location>
        <begin position="3098"/>
        <end position="3109"/>
    </location>
</feature>
<feature type="coiled-coil region" evidence="6">
    <location>
        <begin position="4130"/>
        <end position="4157"/>
    </location>
</feature>
<feature type="compositionally biased region" description="Low complexity" evidence="7">
    <location>
        <begin position="3236"/>
        <end position="3251"/>
    </location>
</feature>
<dbReference type="GO" id="GO:0098831">
    <property type="term" value="C:presynaptic active zone cytoplasmic component"/>
    <property type="evidence" value="ECO:0007669"/>
    <property type="project" value="TreeGrafter"/>
</dbReference>
<dbReference type="Pfam" id="PF06292">
    <property type="entry name" value="MUN"/>
    <property type="match status" value="1"/>
</dbReference>
<evidence type="ECO:0000256" key="4">
    <source>
        <dbReference type="ARBA" id="ARBA00022833"/>
    </source>
</evidence>
<dbReference type="GO" id="GO:0042734">
    <property type="term" value="C:presynaptic membrane"/>
    <property type="evidence" value="ECO:0007669"/>
    <property type="project" value="TreeGrafter"/>
</dbReference>
<dbReference type="GO" id="GO:0017075">
    <property type="term" value="F:syntaxin-1 binding"/>
    <property type="evidence" value="ECO:0007669"/>
    <property type="project" value="TreeGrafter"/>
</dbReference>
<dbReference type="InterPro" id="IPR001254">
    <property type="entry name" value="Trypsin_dom"/>
</dbReference>
<dbReference type="InterPro" id="IPR014770">
    <property type="entry name" value="Munc13_1"/>
</dbReference>
<dbReference type="GO" id="GO:0004252">
    <property type="term" value="F:serine-type endopeptidase activity"/>
    <property type="evidence" value="ECO:0007669"/>
    <property type="project" value="InterPro"/>
</dbReference>
<feature type="compositionally biased region" description="Polar residues" evidence="7">
    <location>
        <begin position="4370"/>
        <end position="4384"/>
    </location>
</feature>
<dbReference type="FunFam" id="2.60.40.150:FF:000002">
    <property type="entry name" value="Protein unc-13 homolog B"/>
    <property type="match status" value="1"/>
</dbReference>
<feature type="compositionally biased region" description="Basic and acidic residues" evidence="7">
    <location>
        <begin position="3216"/>
        <end position="3226"/>
    </location>
</feature>
<feature type="domain" description="Peptidase S1" evidence="11">
    <location>
        <begin position="27"/>
        <end position="250"/>
    </location>
</feature>
<evidence type="ECO:0000256" key="1">
    <source>
        <dbReference type="ARBA" id="ARBA00022723"/>
    </source>
</evidence>
<dbReference type="PROSITE" id="PS00479">
    <property type="entry name" value="ZF_DAG_PE_1"/>
    <property type="match status" value="1"/>
</dbReference>
<feature type="compositionally biased region" description="Low complexity" evidence="7">
    <location>
        <begin position="2856"/>
        <end position="2865"/>
    </location>
</feature>
<feature type="compositionally biased region" description="Acidic residues" evidence="7">
    <location>
        <begin position="4392"/>
        <end position="4402"/>
    </location>
</feature>
<feature type="compositionally biased region" description="Low complexity" evidence="7">
    <location>
        <begin position="2730"/>
        <end position="2743"/>
    </location>
</feature>
<dbReference type="Gene3D" id="3.30.60.20">
    <property type="match status" value="1"/>
</dbReference>
<dbReference type="CDD" id="cd04027">
    <property type="entry name" value="C2B_Munc13"/>
    <property type="match status" value="1"/>
</dbReference>
<feature type="compositionally biased region" description="Polar residues" evidence="7">
    <location>
        <begin position="2122"/>
        <end position="2143"/>
    </location>
</feature>
<feature type="compositionally biased region" description="Polar residues" evidence="7">
    <location>
        <begin position="2878"/>
        <end position="2893"/>
    </location>
</feature>
<gene>
    <name evidence="14" type="ORF">HCN44_010580</name>
</gene>
<dbReference type="Gene3D" id="1.10.357.50">
    <property type="match status" value="1"/>
</dbReference>
<feature type="domain" description="C2" evidence="9">
    <location>
        <begin position="3514"/>
        <end position="3638"/>
    </location>
</feature>
<feature type="compositionally biased region" description="Polar residues" evidence="7">
    <location>
        <begin position="2194"/>
        <end position="2203"/>
    </location>
</feature>
<organism evidence="14 15">
    <name type="scientific">Aphidius gifuensis</name>
    <name type="common">Parasitoid wasp</name>
    <dbReference type="NCBI Taxonomy" id="684658"/>
    <lineage>
        <taxon>Eukaryota</taxon>
        <taxon>Metazoa</taxon>
        <taxon>Ecdysozoa</taxon>
        <taxon>Arthropoda</taxon>
        <taxon>Hexapoda</taxon>
        <taxon>Insecta</taxon>
        <taxon>Pterygota</taxon>
        <taxon>Neoptera</taxon>
        <taxon>Endopterygota</taxon>
        <taxon>Hymenoptera</taxon>
        <taxon>Apocrita</taxon>
        <taxon>Ichneumonoidea</taxon>
        <taxon>Braconidae</taxon>
        <taxon>Aphidiinae</taxon>
        <taxon>Aphidius</taxon>
    </lineage>
</organism>
<dbReference type="Pfam" id="PF00089">
    <property type="entry name" value="Trypsin"/>
    <property type="match status" value="1"/>
</dbReference>
<dbReference type="InterPro" id="IPR043504">
    <property type="entry name" value="Peptidase_S1_PA_chymotrypsin"/>
</dbReference>
<evidence type="ECO:0000256" key="3">
    <source>
        <dbReference type="ARBA" id="ARBA00022771"/>
    </source>
</evidence>
<feature type="region of interest" description="Disordered" evidence="7">
    <location>
        <begin position="3216"/>
        <end position="3280"/>
    </location>
</feature>
<evidence type="ECO:0000259" key="13">
    <source>
        <dbReference type="PROSITE" id="PS51259"/>
    </source>
</evidence>
<evidence type="ECO:0000313" key="15">
    <source>
        <dbReference type="Proteomes" id="UP000639338"/>
    </source>
</evidence>
<dbReference type="PANTHER" id="PTHR10480">
    <property type="entry name" value="PROTEIN UNC-13 HOMOLOG"/>
    <property type="match status" value="1"/>
</dbReference>
<dbReference type="InterPro" id="IPR014772">
    <property type="entry name" value="Munc13_dom-2"/>
</dbReference>
<keyword evidence="3" id="KW-0863">Zinc-finger</keyword>
<dbReference type="SUPFAM" id="SSF57889">
    <property type="entry name" value="Cysteine-rich domain"/>
    <property type="match status" value="1"/>
</dbReference>
<feature type="domain" description="C2" evidence="9">
    <location>
        <begin position="1912"/>
        <end position="2026"/>
    </location>
</feature>
<dbReference type="Pfam" id="PF00168">
    <property type="entry name" value="C2"/>
    <property type="match status" value="3"/>
</dbReference>
<feature type="compositionally biased region" description="Polar residues" evidence="7">
    <location>
        <begin position="3116"/>
        <end position="3148"/>
    </location>
</feature>
<dbReference type="PROSITE" id="PS51259">
    <property type="entry name" value="MHD2"/>
    <property type="match status" value="1"/>
</dbReference>
<keyword evidence="6" id="KW-0175">Coiled coil</keyword>
<evidence type="ECO:0000256" key="5">
    <source>
        <dbReference type="ARBA" id="ARBA00022837"/>
    </source>
</evidence>
<dbReference type="GO" id="GO:0016081">
    <property type="term" value="P:synaptic vesicle docking"/>
    <property type="evidence" value="ECO:0007669"/>
    <property type="project" value="TreeGrafter"/>
</dbReference>